<dbReference type="InterPro" id="IPR050309">
    <property type="entry name" value="Type-B_Carboxylest/Lipase"/>
</dbReference>
<keyword evidence="2 3" id="KW-0378">Hydrolase</keyword>
<feature type="domain" description="Carboxylesterase type B" evidence="4">
    <location>
        <begin position="54"/>
        <end position="542"/>
    </location>
</feature>
<feature type="chain" id="PRO_5026376487" description="Carboxylic ester hydrolase" evidence="3">
    <location>
        <begin position="32"/>
        <end position="558"/>
    </location>
</feature>
<organism evidence="5 6">
    <name type="scientific">Maribellus comscasis</name>
    <dbReference type="NCBI Taxonomy" id="2681766"/>
    <lineage>
        <taxon>Bacteria</taxon>
        <taxon>Pseudomonadati</taxon>
        <taxon>Bacteroidota</taxon>
        <taxon>Bacteroidia</taxon>
        <taxon>Marinilabiliales</taxon>
        <taxon>Prolixibacteraceae</taxon>
        <taxon>Maribellus</taxon>
    </lineage>
</organism>
<dbReference type="GO" id="GO:0016787">
    <property type="term" value="F:hydrolase activity"/>
    <property type="evidence" value="ECO:0007669"/>
    <property type="project" value="UniProtKB-KW"/>
</dbReference>
<dbReference type="SUPFAM" id="SSF53474">
    <property type="entry name" value="alpha/beta-Hydrolases"/>
    <property type="match status" value="1"/>
</dbReference>
<dbReference type="KEGG" id="mcos:GM418_03555"/>
<sequence>MKTNRRNFFQTMGVGAAGFGLASSFPLTACANDAEKDKNENDEQVLFIGDDIAIADTVYGKVKGFILRGIYQFRGIPYGADTGGKNRFMPPQRPEKWDDIRPAVWWGNTAPQIMDNRYANAYSSFVDHWNYDDVSEDCLKLNVWTPAIDANKRPVLVWLHGGGYTNGNGIEQDGYMGENLSRKGDVVFVSINHRLGPIGFSDLSGVGGEKYKDSGNVGALDMVAALEWVKENIANFGGDPDNVTIMGQSGGGAKVCTLAAMPKAAGLIHKAVPLSGSTTQAMNQNVSQRLGEYILKEAGLKSSEIDKLQEMPWKDYILLANKASQKFREEGGETGFRMGFAPVADGINIPKGTFYSEENGISATVPMIICSTFHEWGMARTMPELENMTEEEAKSMLKERAGFRGGLGDKAPAVYDAYAKVFPDATPIEIMTLVASNRKGVVDTATAKSKQPAPVYVAWFGWEPPLFDNRMRAFHCLDICFWFYNTDLMLTHTGGGARSRKLSEKMSDALLAFMRTGNPNCEGLPEWPKFTAEKGETMILNDVCDVKNDPDREGRMML</sequence>
<dbReference type="InterPro" id="IPR029058">
    <property type="entry name" value="AB_hydrolase_fold"/>
</dbReference>
<dbReference type="Gene3D" id="3.40.50.1820">
    <property type="entry name" value="alpha/beta hydrolase"/>
    <property type="match status" value="1"/>
</dbReference>
<accession>A0A6I6JP41</accession>
<evidence type="ECO:0000313" key="5">
    <source>
        <dbReference type="EMBL" id="QGY42760.1"/>
    </source>
</evidence>
<dbReference type="InterPro" id="IPR002018">
    <property type="entry name" value="CarbesteraseB"/>
</dbReference>
<keyword evidence="3" id="KW-0732">Signal</keyword>
<dbReference type="EC" id="3.1.1.-" evidence="3"/>
<dbReference type="AlphaFoldDB" id="A0A6I6JP41"/>
<dbReference type="InterPro" id="IPR006311">
    <property type="entry name" value="TAT_signal"/>
</dbReference>
<dbReference type="Proteomes" id="UP000428260">
    <property type="component" value="Chromosome"/>
</dbReference>
<dbReference type="EMBL" id="CP046401">
    <property type="protein sequence ID" value="QGY42760.1"/>
    <property type="molecule type" value="Genomic_DNA"/>
</dbReference>
<evidence type="ECO:0000256" key="2">
    <source>
        <dbReference type="ARBA" id="ARBA00022801"/>
    </source>
</evidence>
<reference evidence="5 6" key="1">
    <citation type="submission" date="2019-11" db="EMBL/GenBank/DDBJ databases">
        <authorList>
            <person name="Zheng R.K."/>
            <person name="Sun C.M."/>
        </authorList>
    </citation>
    <scope>NUCLEOTIDE SEQUENCE [LARGE SCALE GENOMIC DNA]</scope>
    <source>
        <strain evidence="5 6">WC007</strain>
    </source>
</reference>
<dbReference type="PROSITE" id="PS00122">
    <property type="entry name" value="CARBOXYLESTERASE_B_1"/>
    <property type="match status" value="1"/>
</dbReference>
<feature type="signal peptide" evidence="3">
    <location>
        <begin position="1"/>
        <end position="31"/>
    </location>
</feature>
<dbReference type="PANTHER" id="PTHR11559">
    <property type="entry name" value="CARBOXYLESTERASE"/>
    <property type="match status" value="1"/>
</dbReference>
<evidence type="ECO:0000256" key="3">
    <source>
        <dbReference type="RuleBase" id="RU361235"/>
    </source>
</evidence>
<dbReference type="InterPro" id="IPR019826">
    <property type="entry name" value="Carboxylesterase_B_AS"/>
</dbReference>
<comment type="similarity">
    <text evidence="1 3">Belongs to the type-B carboxylesterase/lipase family.</text>
</comment>
<gene>
    <name evidence="5" type="ORF">GM418_03555</name>
</gene>
<proteinExistence type="inferred from homology"/>
<name>A0A6I6JP41_9BACT</name>
<evidence type="ECO:0000259" key="4">
    <source>
        <dbReference type="Pfam" id="PF00135"/>
    </source>
</evidence>
<dbReference type="Pfam" id="PF00135">
    <property type="entry name" value="COesterase"/>
    <property type="match status" value="1"/>
</dbReference>
<protein>
    <recommendedName>
        <fullName evidence="3">Carboxylic ester hydrolase</fullName>
        <ecNumber evidence="3">3.1.1.-</ecNumber>
    </recommendedName>
</protein>
<dbReference type="RefSeq" id="WP_158863217.1">
    <property type="nucleotide sequence ID" value="NZ_CP046401.1"/>
</dbReference>
<evidence type="ECO:0000313" key="6">
    <source>
        <dbReference type="Proteomes" id="UP000428260"/>
    </source>
</evidence>
<keyword evidence="6" id="KW-1185">Reference proteome</keyword>
<dbReference type="PROSITE" id="PS51318">
    <property type="entry name" value="TAT"/>
    <property type="match status" value="1"/>
</dbReference>
<evidence type="ECO:0000256" key="1">
    <source>
        <dbReference type="ARBA" id="ARBA00005964"/>
    </source>
</evidence>